<proteinExistence type="predicted"/>
<keyword evidence="2" id="KW-1185">Reference proteome</keyword>
<dbReference type="EMBL" id="JANBPW010000035">
    <property type="protein sequence ID" value="KAJ1951254.1"/>
    <property type="molecule type" value="Genomic_DNA"/>
</dbReference>
<protein>
    <submittedName>
        <fullName evidence="1">Uncharacterized protein</fullName>
    </submittedName>
</protein>
<evidence type="ECO:0000313" key="2">
    <source>
        <dbReference type="Proteomes" id="UP001150603"/>
    </source>
</evidence>
<gene>
    <name evidence="1" type="ORF">FBU59_000268</name>
</gene>
<organism evidence="1 2">
    <name type="scientific">Linderina macrospora</name>
    <dbReference type="NCBI Taxonomy" id="4868"/>
    <lineage>
        <taxon>Eukaryota</taxon>
        <taxon>Fungi</taxon>
        <taxon>Fungi incertae sedis</taxon>
        <taxon>Zoopagomycota</taxon>
        <taxon>Kickxellomycotina</taxon>
        <taxon>Kickxellomycetes</taxon>
        <taxon>Kickxellales</taxon>
        <taxon>Kickxellaceae</taxon>
        <taxon>Linderina</taxon>
    </lineage>
</organism>
<comment type="caution">
    <text evidence="1">The sequence shown here is derived from an EMBL/GenBank/DDBJ whole genome shotgun (WGS) entry which is preliminary data.</text>
</comment>
<accession>A0ACC1JHL8</accession>
<name>A0ACC1JHL8_9FUNG</name>
<evidence type="ECO:0000313" key="1">
    <source>
        <dbReference type="EMBL" id="KAJ1951254.1"/>
    </source>
</evidence>
<reference evidence="1" key="1">
    <citation type="submission" date="2022-07" db="EMBL/GenBank/DDBJ databases">
        <title>Phylogenomic reconstructions and comparative analyses of Kickxellomycotina fungi.</title>
        <authorList>
            <person name="Reynolds N.K."/>
            <person name="Stajich J.E."/>
            <person name="Barry K."/>
            <person name="Grigoriev I.V."/>
            <person name="Crous P."/>
            <person name="Smith M.E."/>
        </authorList>
    </citation>
    <scope>NUCLEOTIDE SEQUENCE</scope>
    <source>
        <strain evidence="1">NRRL 5244</strain>
    </source>
</reference>
<dbReference type="Proteomes" id="UP001150603">
    <property type="component" value="Unassembled WGS sequence"/>
</dbReference>
<sequence length="129" mass="14601">MGSFISMLRGGPHDRPTGTGRPVRESDGTARFSKQFSDFILDLGDADSAKFEQEYFPEYAMILQRGPDLLRQLRAYVDSTQEIRTAITSPTAENEEAAWRKLGPSVMLLKDCYEHAQDIGKQRRCDGRQ</sequence>